<name>A0A368YIF0_9RHOB</name>
<protein>
    <submittedName>
        <fullName evidence="1">Uncharacterized protein</fullName>
    </submittedName>
</protein>
<dbReference type="AlphaFoldDB" id="A0A368YIF0"/>
<proteinExistence type="predicted"/>
<sequence>MTMLNHLSAFADRALRAAIPAPARYAVSLIDRRTGKPHRISDIPLRLMTCDPFEAAQELMRNRDPQIWDTFIERLDAKGLVQ</sequence>
<accession>A0A368YIF0</accession>
<organism evidence="1 2">
    <name type="scientific">Paracoccus lutimaris</name>
    <dbReference type="NCBI Taxonomy" id="1490030"/>
    <lineage>
        <taxon>Bacteria</taxon>
        <taxon>Pseudomonadati</taxon>
        <taxon>Pseudomonadota</taxon>
        <taxon>Alphaproteobacteria</taxon>
        <taxon>Rhodobacterales</taxon>
        <taxon>Paracoccaceae</taxon>
        <taxon>Paracoccus</taxon>
    </lineage>
</organism>
<comment type="caution">
    <text evidence="1">The sequence shown here is derived from an EMBL/GenBank/DDBJ whole genome shotgun (WGS) entry which is preliminary data.</text>
</comment>
<keyword evidence="2" id="KW-1185">Reference proteome</keyword>
<dbReference type="EMBL" id="QPJL01000021">
    <property type="protein sequence ID" value="RCW80010.1"/>
    <property type="molecule type" value="Genomic_DNA"/>
</dbReference>
<dbReference type="RefSeq" id="WP_114350320.1">
    <property type="nucleotide sequence ID" value="NZ_QPJL01000021.1"/>
</dbReference>
<dbReference type="Proteomes" id="UP000253345">
    <property type="component" value="Unassembled WGS sequence"/>
</dbReference>
<dbReference type="OrthoDB" id="7775285at2"/>
<gene>
    <name evidence="1" type="ORF">DFP89_12141</name>
</gene>
<reference evidence="1 2" key="1">
    <citation type="submission" date="2018-07" db="EMBL/GenBank/DDBJ databases">
        <title>Genomic Encyclopedia of Type Strains, Phase III (KMG-III): the genomes of soil and plant-associated and newly described type strains.</title>
        <authorList>
            <person name="Whitman W."/>
        </authorList>
    </citation>
    <scope>NUCLEOTIDE SEQUENCE [LARGE SCALE GENOMIC DNA]</scope>
    <source>
        <strain evidence="1 2">CECT 8525</strain>
    </source>
</reference>
<evidence type="ECO:0000313" key="1">
    <source>
        <dbReference type="EMBL" id="RCW80010.1"/>
    </source>
</evidence>
<evidence type="ECO:0000313" key="2">
    <source>
        <dbReference type="Proteomes" id="UP000253345"/>
    </source>
</evidence>